<evidence type="ECO:0000313" key="2">
    <source>
        <dbReference type="EMBL" id="HBH1543742.1"/>
    </source>
</evidence>
<sequence>MSYLRKKINGLPVPKEYKVKSLSDYIKLFSDGNFDNCIFRGEPTNYGDIISSAFRNYSNTFVNPKKEYPFIKMKEEFKREIFHKINQDERINFLAFAQHHGIPTNLVDFTRTPLVALYFACQPYKSNNTHLLQEDFDENKGFVHILENKLIDITDVITKNEDKNILKLIASNEYDILVDIYGYFTKYETEHPLEFYEYFKQLHDDYVYYFINNSIDTQKKSNFPDYSEGDYKFKLFDIYEYIESDDIKLINSKIEKVYGGYTLGILEYFILLRKFLNNIVDYTEPIWWLNCIPNFTYSPILSFERGRNQQGLFIYQAFLSFTEKVYDTPVLAQQRIWPDKTIIIENKEKILAELDFIGINQKFIYGDYDNIANYIKNKYK</sequence>
<reference evidence="2" key="1">
    <citation type="journal article" date="2018" name="Genome Biol.">
        <title>SKESA: strategic k-mer extension for scrupulous assemblies.</title>
        <authorList>
            <person name="Souvorov A."/>
            <person name="Agarwala R."/>
            <person name="Lipman D.J."/>
        </authorList>
    </citation>
    <scope>NUCLEOTIDE SEQUENCE</scope>
    <source>
        <strain evidence="2">HN1000</strain>
    </source>
</reference>
<dbReference type="RefSeq" id="WP_021415768.1">
    <property type="nucleotide sequence ID" value="NZ_FULL01000006.1"/>
</dbReference>
<evidence type="ECO:0000313" key="3">
    <source>
        <dbReference type="Proteomes" id="UP000878956"/>
    </source>
</evidence>
<feature type="domain" description="FRG" evidence="1">
    <location>
        <begin position="33"/>
        <end position="144"/>
    </location>
</feature>
<dbReference type="AlphaFoldDB" id="A0AAN5VNR6"/>
<proteinExistence type="predicted"/>
<evidence type="ECO:0000259" key="1">
    <source>
        <dbReference type="SMART" id="SM00901"/>
    </source>
</evidence>
<gene>
    <name evidence="2" type="ORF">KRM00_003274</name>
</gene>
<dbReference type="InterPro" id="IPR014966">
    <property type="entry name" value="FRG-dom"/>
</dbReference>
<reference evidence="2" key="2">
    <citation type="submission" date="2021-06" db="EMBL/GenBank/DDBJ databases">
        <authorList>
            <consortium name="NCBI Pathogen Detection Project"/>
        </authorList>
    </citation>
    <scope>NUCLEOTIDE SEQUENCE</scope>
    <source>
        <strain evidence="2">HN1000</strain>
    </source>
</reference>
<dbReference type="EMBL" id="DAEPXK010000046">
    <property type="protein sequence ID" value="HBH1543742.1"/>
    <property type="molecule type" value="Genomic_DNA"/>
</dbReference>
<dbReference type="Proteomes" id="UP000878956">
    <property type="component" value="Unassembled WGS sequence"/>
</dbReference>
<comment type="caution">
    <text evidence="2">The sequence shown here is derived from an EMBL/GenBank/DDBJ whole genome shotgun (WGS) entry which is preliminary data.</text>
</comment>
<dbReference type="Pfam" id="PF08867">
    <property type="entry name" value="FRG"/>
    <property type="match status" value="1"/>
</dbReference>
<accession>A0AAN5VNR6</accession>
<dbReference type="SMART" id="SM00901">
    <property type="entry name" value="FRG"/>
    <property type="match status" value="1"/>
</dbReference>
<protein>
    <submittedName>
        <fullName evidence="2">FRG domain-containing protein</fullName>
    </submittedName>
</protein>
<organism evidence="2 3">
    <name type="scientific">Clostridioides difficile</name>
    <name type="common">Peptoclostridium difficile</name>
    <dbReference type="NCBI Taxonomy" id="1496"/>
    <lineage>
        <taxon>Bacteria</taxon>
        <taxon>Bacillati</taxon>
        <taxon>Bacillota</taxon>
        <taxon>Clostridia</taxon>
        <taxon>Peptostreptococcales</taxon>
        <taxon>Peptostreptococcaceae</taxon>
        <taxon>Clostridioides</taxon>
    </lineage>
</organism>
<name>A0AAN5VNR6_CLODI</name>